<evidence type="ECO:0000259" key="8">
    <source>
        <dbReference type="Pfam" id="PF22638"/>
    </source>
</evidence>
<keyword evidence="9" id="KW-0969">Cilium</keyword>
<evidence type="ECO:0000256" key="5">
    <source>
        <dbReference type="ARBA" id="ARBA00022525"/>
    </source>
</evidence>
<evidence type="ECO:0000256" key="3">
    <source>
        <dbReference type="ARBA" id="ARBA00009677"/>
    </source>
</evidence>
<keyword evidence="5" id="KW-0964">Secreted</keyword>
<feature type="domain" description="Flagellar hook-associated protein FlgK helical" evidence="8">
    <location>
        <begin position="103"/>
        <end position="367"/>
    </location>
</feature>
<protein>
    <recommendedName>
        <fullName evidence="4">Flagellar hook-associated protein 1</fullName>
    </recommendedName>
</protein>
<dbReference type="PANTHER" id="PTHR30033:SF1">
    <property type="entry name" value="FLAGELLAR HOOK-ASSOCIATED PROTEIN 1"/>
    <property type="match status" value="1"/>
</dbReference>
<dbReference type="NCBIfam" id="TIGR02492">
    <property type="entry name" value="flgK_ends"/>
    <property type="match status" value="1"/>
</dbReference>
<dbReference type="Pfam" id="PF06429">
    <property type="entry name" value="Flg_bbr_C"/>
    <property type="match status" value="1"/>
</dbReference>
<dbReference type="PATRIC" id="fig|1461583.4.peg.1073"/>
<evidence type="ECO:0000256" key="4">
    <source>
        <dbReference type="ARBA" id="ARBA00016244"/>
    </source>
</evidence>
<dbReference type="Pfam" id="PF22638">
    <property type="entry name" value="FlgK_D1"/>
    <property type="match status" value="1"/>
</dbReference>
<sequence length="506" mass="55146">MRSTFMGLEASKRGIFTQQSGLYTVGHNISNAKTEGYTRQRVNMEATRGFPTAGLQTPKTVGHIGTGVQAGSIQRIRDEFTDRQYRQETNRLGYWDTRAKEIEQIEAIMHEPSDFGLNEAFKLFWQSMQDVADKPTDLSARTVAIERAKHLADSFNYMDKQIRQVQANSAMQAKTTVDEANSILSQIANLNHQIMKIEPNGYVPNDLYDARDVLVDRLNEIIPVTTERVPSGGNANEVAEGSLTVYFKKADNTKVKLVEGKEASTLSIGDAGKDIDAQGSPKFFEKMEITGVEAATINYGDFEANKGELISLINVFGHSTNQGLIPELLTKLDTMAATFVEEFNKVHKAGFTLAMDGQPSVAGADFFTGTTAQDIQIAATLLDNPKAIAASSAEGQEGNGANAILLANMQHKAFKGTNNGTIQSFYQGVTGRLGVDGQEAVRSAKDSAVLQLSIANRRASVSSVSLDEEMTNMITFQQAYNANARMITVVDETLDKIINGMGRVGL</sequence>
<dbReference type="GO" id="GO:0009424">
    <property type="term" value="C:bacterial-type flagellum hook"/>
    <property type="evidence" value="ECO:0007669"/>
    <property type="project" value="InterPro"/>
</dbReference>
<keyword evidence="9" id="KW-0282">Flagellum</keyword>
<feature type="domain" description="Flagellar basal-body/hook protein C-terminal" evidence="7">
    <location>
        <begin position="461"/>
        <end position="499"/>
    </location>
</feature>
<name>A0A078M9E0_9BACL</name>
<dbReference type="AlphaFoldDB" id="A0A078M9E0"/>
<accession>A0A078M9E0</accession>
<evidence type="ECO:0000259" key="7">
    <source>
        <dbReference type="Pfam" id="PF06429"/>
    </source>
</evidence>
<evidence type="ECO:0000313" key="9">
    <source>
        <dbReference type="EMBL" id="CEA02042.1"/>
    </source>
</evidence>
<dbReference type="InterPro" id="IPR010930">
    <property type="entry name" value="Flg_bb/hook_C_dom"/>
</dbReference>
<dbReference type="InterPro" id="IPR053927">
    <property type="entry name" value="FlgK_helical"/>
</dbReference>
<dbReference type="SUPFAM" id="SSF64518">
    <property type="entry name" value="Phase 1 flagellin"/>
    <property type="match status" value="1"/>
</dbReference>
<gene>
    <name evidence="9" type="primary">flgK</name>
    <name evidence="9" type="ORF">BN1050_01112</name>
</gene>
<dbReference type="GO" id="GO:0005576">
    <property type="term" value="C:extracellular region"/>
    <property type="evidence" value="ECO:0007669"/>
    <property type="project" value="UniProtKB-SubCell"/>
</dbReference>
<proteinExistence type="inferred from homology"/>
<dbReference type="GO" id="GO:0005198">
    <property type="term" value="F:structural molecule activity"/>
    <property type="evidence" value="ECO:0007669"/>
    <property type="project" value="InterPro"/>
</dbReference>
<organism evidence="9">
    <name type="scientific">Metalysinibacillus saudimassiliensis</name>
    <dbReference type="NCBI Taxonomy" id="1461583"/>
    <lineage>
        <taxon>Bacteria</taxon>
        <taxon>Bacillati</taxon>
        <taxon>Bacillota</taxon>
        <taxon>Bacilli</taxon>
        <taxon>Bacillales</taxon>
        <taxon>Caryophanaceae</taxon>
        <taxon>Metalysinibacillus</taxon>
    </lineage>
</organism>
<dbReference type="InterPro" id="IPR002371">
    <property type="entry name" value="FlgK"/>
</dbReference>
<evidence type="ECO:0000256" key="6">
    <source>
        <dbReference type="ARBA" id="ARBA00023143"/>
    </source>
</evidence>
<dbReference type="HOGENOM" id="CLU_012762_1_1_9"/>
<keyword evidence="6" id="KW-0975">Bacterial flagellum</keyword>
<keyword evidence="9" id="KW-0966">Cell projection</keyword>
<dbReference type="EMBL" id="LN483074">
    <property type="protein sequence ID" value="CEA02042.1"/>
    <property type="molecule type" value="Genomic_DNA"/>
</dbReference>
<dbReference type="PANTHER" id="PTHR30033">
    <property type="entry name" value="FLAGELLAR HOOK-ASSOCIATED PROTEIN 1"/>
    <property type="match status" value="1"/>
</dbReference>
<dbReference type="GO" id="GO:0044780">
    <property type="term" value="P:bacterial-type flagellum assembly"/>
    <property type="evidence" value="ECO:0007669"/>
    <property type="project" value="InterPro"/>
</dbReference>
<evidence type="ECO:0000256" key="1">
    <source>
        <dbReference type="ARBA" id="ARBA00004365"/>
    </source>
</evidence>
<comment type="similarity">
    <text evidence="3">Belongs to the flagella basal body rod proteins family.</text>
</comment>
<evidence type="ECO:0000256" key="2">
    <source>
        <dbReference type="ARBA" id="ARBA00004613"/>
    </source>
</evidence>
<comment type="subcellular location">
    <subcellularLocation>
        <location evidence="1">Bacterial flagellum</location>
    </subcellularLocation>
    <subcellularLocation>
        <location evidence="2">Secreted</location>
    </subcellularLocation>
</comment>
<reference evidence="9" key="1">
    <citation type="submission" date="2014-07" db="EMBL/GenBank/DDBJ databases">
        <authorList>
            <person name="Urmite Genomes Urmite Genomes"/>
        </authorList>
    </citation>
    <scope>NUCLEOTIDE SEQUENCE</scope>
    <source>
        <strain evidence="9">13S34_air</strain>
    </source>
</reference>